<feature type="region of interest" description="Disordered" evidence="1">
    <location>
        <begin position="140"/>
        <end position="160"/>
    </location>
</feature>
<keyword evidence="3" id="KW-1185">Reference proteome</keyword>
<gene>
    <name evidence="2" type="ORF">AAA073_05565</name>
</gene>
<protein>
    <recommendedName>
        <fullName evidence="4">DNA methylase</fullName>
    </recommendedName>
</protein>
<evidence type="ECO:0000256" key="1">
    <source>
        <dbReference type="SAM" id="MobiDB-lite"/>
    </source>
</evidence>
<sequence length="160" mass="18440">MCNRDYEPIEDEAPISLDNYMSLLAEKYGVNIEGLTWRGVMSKHIRVFSRDTMDASRPLQASKDGKIADDIKRYLKQFGKYSVVEKQINQAKVADDEKEAFRKSVAFDHIRMAKNDTEYKDNETKALELEIQEKQLAENSSKGLLDLDSMQAQRINEPMN</sequence>
<dbReference type="RefSeq" id="WP_349188779.1">
    <property type="nucleotide sequence ID" value="NZ_JBBNPP010000008.1"/>
</dbReference>
<proteinExistence type="predicted"/>
<dbReference type="EMBL" id="JBBNPP010000008">
    <property type="protein sequence ID" value="MEQ3346899.1"/>
    <property type="molecule type" value="Genomic_DNA"/>
</dbReference>
<name>A0ABV1J2A7_9FIRM</name>
<accession>A0ABV1J2A7</accession>
<evidence type="ECO:0008006" key="4">
    <source>
        <dbReference type="Google" id="ProtNLM"/>
    </source>
</evidence>
<reference evidence="2 3" key="1">
    <citation type="submission" date="2024-04" db="EMBL/GenBank/DDBJ databases">
        <title>Human intestinal bacterial collection.</title>
        <authorList>
            <person name="Pauvert C."/>
            <person name="Hitch T.C.A."/>
            <person name="Clavel T."/>
        </authorList>
    </citation>
    <scope>NUCLEOTIDE SEQUENCE [LARGE SCALE GENOMIC DNA]</scope>
    <source>
        <strain evidence="2 3">CLA-SR-H019</strain>
    </source>
</reference>
<organism evidence="2 3">
    <name type="scientific">Peptoniphilus senegalensis</name>
    <dbReference type="NCBI Taxonomy" id="1465757"/>
    <lineage>
        <taxon>Bacteria</taxon>
        <taxon>Bacillati</taxon>
        <taxon>Bacillota</taxon>
        <taxon>Tissierellia</taxon>
        <taxon>Tissierellales</taxon>
        <taxon>Peptoniphilaceae</taxon>
        <taxon>Peptoniphilus</taxon>
    </lineage>
</organism>
<feature type="compositionally biased region" description="Polar residues" evidence="1">
    <location>
        <begin position="150"/>
        <end position="160"/>
    </location>
</feature>
<evidence type="ECO:0000313" key="3">
    <source>
        <dbReference type="Proteomes" id="UP001491691"/>
    </source>
</evidence>
<evidence type="ECO:0000313" key="2">
    <source>
        <dbReference type="EMBL" id="MEQ3346899.1"/>
    </source>
</evidence>
<comment type="caution">
    <text evidence="2">The sequence shown here is derived from an EMBL/GenBank/DDBJ whole genome shotgun (WGS) entry which is preliminary data.</text>
</comment>
<dbReference type="Proteomes" id="UP001491691">
    <property type="component" value="Unassembled WGS sequence"/>
</dbReference>